<dbReference type="EMBL" id="DSJL01000001">
    <property type="protein sequence ID" value="HEF64242.1"/>
    <property type="molecule type" value="Genomic_DNA"/>
</dbReference>
<accession>A0A7C2ARH6</accession>
<proteinExistence type="predicted"/>
<dbReference type="SUPFAM" id="SSF82784">
    <property type="entry name" value="OsmC-like"/>
    <property type="match status" value="1"/>
</dbReference>
<sequence length="143" mass="14924">MPVRTATATWEGPLQTGTGTATAGSGAFSVRFSVGTRFGEEPGTNPEELIGAAYAGCYSMALAAILGRAGYTPERISTTARVRIQQVEGGFAIDRIELETEGKVPGIDEAKFQEFAEQAKRGCPVGKALGGVDEVVVTARLAQ</sequence>
<dbReference type="PANTHER" id="PTHR42830">
    <property type="entry name" value="OSMOTICALLY INDUCIBLE FAMILY PROTEIN"/>
    <property type="match status" value="1"/>
</dbReference>
<protein>
    <submittedName>
        <fullName evidence="1">OsmC family peroxiredoxin</fullName>
    </submittedName>
</protein>
<dbReference type="Pfam" id="PF02566">
    <property type="entry name" value="OsmC"/>
    <property type="match status" value="1"/>
</dbReference>
<dbReference type="InterPro" id="IPR019904">
    <property type="entry name" value="Peroxiredoxin_OsmC"/>
</dbReference>
<dbReference type="InterPro" id="IPR052707">
    <property type="entry name" value="OsmC_Ohr_Peroxiredoxin"/>
</dbReference>
<reference evidence="1" key="1">
    <citation type="journal article" date="2020" name="mSystems">
        <title>Genome- and Community-Level Interaction Insights into Carbon Utilization and Element Cycling Functions of Hydrothermarchaeota in Hydrothermal Sediment.</title>
        <authorList>
            <person name="Zhou Z."/>
            <person name="Liu Y."/>
            <person name="Xu W."/>
            <person name="Pan J."/>
            <person name="Luo Z.H."/>
            <person name="Li M."/>
        </authorList>
    </citation>
    <scope>NUCLEOTIDE SEQUENCE [LARGE SCALE GENOMIC DNA]</scope>
    <source>
        <strain evidence="1">SpSt-222</strain>
    </source>
</reference>
<evidence type="ECO:0000313" key="1">
    <source>
        <dbReference type="EMBL" id="HEF64242.1"/>
    </source>
</evidence>
<dbReference type="InterPro" id="IPR003718">
    <property type="entry name" value="OsmC/Ohr_fam"/>
</dbReference>
<dbReference type="Gene3D" id="3.30.300.20">
    <property type="match status" value="1"/>
</dbReference>
<comment type="caution">
    <text evidence="1">The sequence shown here is derived from an EMBL/GenBank/DDBJ whole genome shotgun (WGS) entry which is preliminary data.</text>
</comment>
<dbReference type="NCBIfam" id="TIGR03562">
    <property type="entry name" value="osmo_induc_OsmC"/>
    <property type="match status" value="1"/>
</dbReference>
<dbReference type="GO" id="GO:0006979">
    <property type="term" value="P:response to oxidative stress"/>
    <property type="evidence" value="ECO:0007669"/>
    <property type="project" value="InterPro"/>
</dbReference>
<dbReference type="PANTHER" id="PTHR42830:SF1">
    <property type="entry name" value="OSMOTICALLY INDUCIBLE FAMILY PROTEIN"/>
    <property type="match status" value="1"/>
</dbReference>
<dbReference type="InterPro" id="IPR036102">
    <property type="entry name" value="OsmC/Ohrsf"/>
</dbReference>
<organism evidence="1">
    <name type="scientific">Thermomicrobium roseum</name>
    <dbReference type="NCBI Taxonomy" id="500"/>
    <lineage>
        <taxon>Bacteria</taxon>
        <taxon>Pseudomonadati</taxon>
        <taxon>Thermomicrobiota</taxon>
        <taxon>Thermomicrobia</taxon>
        <taxon>Thermomicrobiales</taxon>
        <taxon>Thermomicrobiaceae</taxon>
        <taxon>Thermomicrobium</taxon>
    </lineage>
</organism>
<dbReference type="AlphaFoldDB" id="A0A7C2ARH6"/>
<dbReference type="GO" id="GO:0004601">
    <property type="term" value="F:peroxidase activity"/>
    <property type="evidence" value="ECO:0007669"/>
    <property type="project" value="InterPro"/>
</dbReference>
<name>A0A7C2ARH6_THERO</name>
<gene>
    <name evidence="1" type="ORF">ENP47_01310</name>
</gene>
<dbReference type="InterPro" id="IPR015946">
    <property type="entry name" value="KH_dom-like_a/b"/>
</dbReference>